<evidence type="ECO:0000313" key="2">
    <source>
        <dbReference type="EMBL" id="KAL3534475.1"/>
    </source>
</evidence>
<feature type="region of interest" description="Disordered" evidence="1">
    <location>
        <begin position="25"/>
        <end position="81"/>
    </location>
</feature>
<sequence length="81" mass="9028">MVATNKGRGGENVGGFRKVWDLARRRKKKVEGGGRERWNLAGGGDDGISMRGERRRQGREGREREGKGKESDGICRSRKGK</sequence>
<feature type="compositionally biased region" description="Basic and acidic residues" evidence="1">
    <location>
        <begin position="58"/>
        <end position="75"/>
    </location>
</feature>
<dbReference type="AlphaFoldDB" id="A0ABD3ATD2"/>
<dbReference type="Proteomes" id="UP001630127">
    <property type="component" value="Unassembled WGS sequence"/>
</dbReference>
<name>A0ABD3ATD2_9GENT</name>
<dbReference type="EMBL" id="JBJUIK010000002">
    <property type="protein sequence ID" value="KAL3534475.1"/>
    <property type="molecule type" value="Genomic_DNA"/>
</dbReference>
<comment type="caution">
    <text evidence="2">The sequence shown here is derived from an EMBL/GenBank/DDBJ whole genome shotgun (WGS) entry which is preliminary data.</text>
</comment>
<accession>A0ABD3ATD2</accession>
<organism evidence="2 3">
    <name type="scientific">Cinchona calisaya</name>
    <dbReference type="NCBI Taxonomy" id="153742"/>
    <lineage>
        <taxon>Eukaryota</taxon>
        <taxon>Viridiplantae</taxon>
        <taxon>Streptophyta</taxon>
        <taxon>Embryophyta</taxon>
        <taxon>Tracheophyta</taxon>
        <taxon>Spermatophyta</taxon>
        <taxon>Magnoliopsida</taxon>
        <taxon>eudicotyledons</taxon>
        <taxon>Gunneridae</taxon>
        <taxon>Pentapetalae</taxon>
        <taxon>asterids</taxon>
        <taxon>lamiids</taxon>
        <taxon>Gentianales</taxon>
        <taxon>Rubiaceae</taxon>
        <taxon>Cinchonoideae</taxon>
        <taxon>Cinchoneae</taxon>
        <taxon>Cinchona</taxon>
    </lineage>
</organism>
<protein>
    <submittedName>
        <fullName evidence="2">Uncharacterized protein</fullName>
    </submittedName>
</protein>
<gene>
    <name evidence="2" type="ORF">ACH5RR_002936</name>
</gene>
<keyword evidence="3" id="KW-1185">Reference proteome</keyword>
<reference evidence="2 3" key="1">
    <citation type="submission" date="2024-11" db="EMBL/GenBank/DDBJ databases">
        <title>A near-complete genome assembly of Cinchona calisaya.</title>
        <authorList>
            <person name="Lian D.C."/>
            <person name="Zhao X.W."/>
            <person name="Wei L."/>
        </authorList>
    </citation>
    <scope>NUCLEOTIDE SEQUENCE [LARGE SCALE GENOMIC DNA]</scope>
    <source>
        <tissue evidence="2">Nenye</tissue>
    </source>
</reference>
<proteinExistence type="predicted"/>
<evidence type="ECO:0000256" key="1">
    <source>
        <dbReference type="SAM" id="MobiDB-lite"/>
    </source>
</evidence>
<evidence type="ECO:0000313" key="3">
    <source>
        <dbReference type="Proteomes" id="UP001630127"/>
    </source>
</evidence>